<evidence type="ECO:0000313" key="1">
    <source>
        <dbReference type="EMBL" id="GMH70647.1"/>
    </source>
</evidence>
<dbReference type="OrthoDB" id="2120148at2759"/>
<accession>A0A9W7AE64</accession>
<name>A0A9W7AE64_9STRA</name>
<comment type="caution">
    <text evidence="1">The sequence shown here is derived from an EMBL/GenBank/DDBJ whole genome shotgun (WGS) entry which is preliminary data.</text>
</comment>
<dbReference type="Proteomes" id="UP001165082">
    <property type="component" value="Unassembled WGS sequence"/>
</dbReference>
<dbReference type="AlphaFoldDB" id="A0A9W7AE64"/>
<sequence length="107" mass="12568">MPVIYEVNLSIHPDVVNDYLAWLKPHMEEMKGFAGFQAARLYKDEDFASNEPGEDSWIGYVASYDVDTMENLQLYFDEGSKRMRGDGVQRFTGRFRAWRRVLHLQED</sequence>
<protein>
    <recommendedName>
        <fullName evidence="3">DUF4286 family protein</fullName>
    </recommendedName>
</protein>
<reference evidence="1" key="1">
    <citation type="submission" date="2022-07" db="EMBL/GenBank/DDBJ databases">
        <title>Genome analysis of Parmales, a sister group of diatoms, reveals the evolutionary specialization of diatoms from phago-mixotrophs to photoautotrophs.</title>
        <authorList>
            <person name="Ban H."/>
            <person name="Sato S."/>
            <person name="Yoshikawa S."/>
            <person name="Kazumasa Y."/>
            <person name="Nakamura Y."/>
            <person name="Ichinomiya M."/>
            <person name="Saitoh K."/>
            <person name="Sato N."/>
            <person name="Blanc-Mathieu R."/>
            <person name="Endo H."/>
            <person name="Kuwata A."/>
            <person name="Ogata H."/>
        </authorList>
    </citation>
    <scope>NUCLEOTIDE SEQUENCE</scope>
</reference>
<organism evidence="1 2">
    <name type="scientific">Triparma retinervis</name>
    <dbReference type="NCBI Taxonomy" id="2557542"/>
    <lineage>
        <taxon>Eukaryota</taxon>
        <taxon>Sar</taxon>
        <taxon>Stramenopiles</taxon>
        <taxon>Ochrophyta</taxon>
        <taxon>Bolidophyceae</taxon>
        <taxon>Parmales</taxon>
        <taxon>Triparmaceae</taxon>
        <taxon>Triparma</taxon>
    </lineage>
</organism>
<dbReference type="EMBL" id="BRXZ01002809">
    <property type="protein sequence ID" value="GMH70647.1"/>
    <property type="molecule type" value="Genomic_DNA"/>
</dbReference>
<dbReference type="Pfam" id="PF14114">
    <property type="entry name" value="DUF4286"/>
    <property type="match status" value="1"/>
</dbReference>
<evidence type="ECO:0000313" key="2">
    <source>
        <dbReference type="Proteomes" id="UP001165082"/>
    </source>
</evidence>
<dbReference type="InterPro" id="IPR025563">
    <property type="entry name" value="DUF4286"/>
</dbReference>
<keyword evidence="2" id="KW-1185">Reference proteome</keyword>
<evidence type="ECO:0008006" key="3">
    <source>
        <dbReference type="Google" id="ProtNLM"/>
    </source>
</evidence>
<proteinExistence type="predicted"/>
<gene>
    <name evidence="1" type="ORF">TrRE_jg2341</name>
</gene>